<dbReference type="PROSITE" id="PS01126">
    <property type="entry name" value="EF_TS_1"/>
    <property type="match status" value="1"/>
</dbReference>
<comment type="subcellular location">
    <subcellularLocation>
        <location evidence="6 8">Cytoplasm</location>
    </subcellularLocation>
</comment>
<evidence type="ECO:0000256" key="8">
    <source>
        <dbReference type="RuleBase" id="RU000643"/>
    </source>
</evidence>
<dbReference type="FunFam" id="1.10.8.10:FF:000001">
    <property type="entry name" value="Elongation factor Ts"/>
    <property type="match status" value="1"/>
</dbReference>
<dbReference type="SUPFAM" id="SSF54713">
    <property type="entry name" value="Elongation factor Ts (EF-Ts), dimerisation domain"/>
    <property type="match status" value="2"/>
</dbReference>
<sequence>MAFTAQDVKELREMTGCGMMDCKKALTETDGDKEKAVEFLREKGLATAAKKAGRIASEGIVKAYIDEQAKVGVVVEVNSETDFVAKNEEFQNFVTAVAKTVAEKNPADVEALKAEVISGGTEAVGDVLTALIAKIGENMNIRRFARIAGNVCSYIHGEGRIGVLVETEGDLSNPEAHEAARDAAMQIAAINPLYLSKDTVPAEDVEKEKHIIMAQIKEDPKNAKKPDNIIEKMVEGKIKKFYEQNCLLQQEFVKNGDLKVEEYLTSKGVKLVNYVRFEKGEGLAKKEENFADEVASMIK</sequence>
<protein>
    <recommendedName>
        <fullName evidence="2 6">Elongation factor Ts</fullName>
        <shortName evidence="6">EF-Ts</shortName>
    </recommendedName>
</protein>
<dbReference type="AlphaFoldDB" id="A0A9D1LUL5"/>
<keyword evidence="4 6" id="KW-0648">Protein biosynthesis</keyword>
<comment type="function">
    <text evidence="5 6 7">Associates with the EF-Tu.GDP complex and induces the exchange of GDP to GTP. It remains bound to the aminoacyl-tRNA.EF-Tu.GTP complex up to the GTP hydrolysis stage on the ribosome.</text>
</comment>
<reference evidence="10" key="2">
    <citation type="journal article" date="2021" name="PeerJ">
        <title>Extensive microbial diversity within the chicken gut microbiome revealed by metagenomics and culture.</title>
        <authorList>
            <person name="Gilroy R."/>
            <person name="Ravi A."/>
            <person name="Getino M."/>
            <person name="Pursley I."/>
            <person name="Horton D.L."/>
            <person name="Alikhan N.F."/>
            <person name="Baker D."/>
            <person name="Gharbi K."/>
            <person name="Hall N."/>
            <person name="Watson M."/>
            <person name="Adriaenssens E.M."/>
            <person name="Foster-Nyarko E."/>
            <person name="Jarju S."/>
            <person name="Secka A."/>
            <person name="Antonio M."/>
            <person name="Oren A."/>
            <person name="Chaudhuri R.R."/>
            <person name="La Ragione R."/>
            <person name="Hildebrand F."/>
            <person name="Pallen M.J."/>
        </authorList>
    </citation>
    <scope>NUCLEOTIDE SEQUENCE</scope>
    <source>
        <strain evidence="10">ChiSjej4B22-9803</strain>
    </source>
</reference>
<dbReference type="InterPro" id="IPR001816">
    <property type="entry name" value="Transl_elong_EFTs/EF1B"/>
</dbReference>
<reference evidence="10" key="1">
    <citation type="submission" date="2020-10" db="EMBL/GenBank/DDBJ databases">
        <authorList>
            <person name="Gilroy R."/>
        </authorList>
    </citation>
    <scope>NUCLEOTIDE SEQUENCE</scope>
    <source>
        <strain evidence="10">ChiSjej4B22-9803</strain>
    </source>
</reference>
<dbReference type="InterPro" id="IPR009060">
    <property type="entry name" value="UBA-like_sf"/>
</dbReference>
<dbReference type="InterPro" id="IPR036402">
    <property type="entry name" value="EF-Ts_dimer_sf"/>
</dbReference>
<dbReference type="NCBIfam" id="TIGR00116">
    <property type="entry name" value="tsf"/>
    <property type="match status" value="1"/>
</dbReference>
<gene>
    <name evidence="6" type="primary">tsf</name>
    <name evidence="10" type="ORF">IAB04_03640</name>
</gene>
<dbReference type="GO" id="GO:0005737">
    <property type="term" value="C:cytoplasm"/>
    <property type="evidence" value="ECO:0007669"/>
    <property type="project" value="UniProtKB-SubCell"/>
</dbReference>
<comment type="caution">
    <text evidence="10">The sequence shown here is derived from an EMBL/GenBank/DDBJ whole genome shotgun (WGS) entry which is preliminary data.</text>
</comment>
<evidence type="ECO:0000256" key="3">
    <source>
        <dbReference type="ARBA" id="ARBA00022768"/>
    </source>
</evidence>
<dbReference type="Gene3D" id="1.10.286.20">
    <property type="match status" value="1"/>
</dbReference>
<dbReference type="Proteomes" id="UP000824111">
    <property type="component" value="Unassembled WGS sequence"/>
</dbReference>
<evidence type="ECO:0000259" key="9">
    <source>
        <dbReference type="Pfam" id="PF00889"/>
    </source>
</evidence>
<dbReference type="Pfam" id="PF00889">
    <property type="entry name" value="EF_TS"/>
    <property type="match status" value="1"/>
</dbReference>
<dbReference type="GO" id="GO:0003746">
    <property type="term" value="F:translation elongation factor activity"/>
    <property type="evidence" value="ECO:0007669"/>
    <property type="project" value="UniProtKB-UniRule"/>
</dbReference>
<dbReference type="PANTHER" id="PTHR11741:SF0">
    <property type="entry name" value="ELONGATION FACTOR TS, MITOCHONDRIAL"/>
    <property type="match status" value="1"/>
</dbReference>
<feature type="domain" description="Translation elongation factor EFTs/EF1B dimerisation" evidence="9">
    <location>
        <begin position="72"/>
        <end position="281"/>
    </location>
</feature>
<dbReference type="Gene3D" id="1.10.8.10">
    <property type="entry name" value="DNA helicase RuvA subunit, C-terminal domain"/>
    <property type="match status" value="1"/>
</dbReference>
<comment type="similarity">
    <text evidence="1 6 7">Belongs to the EF-Ts family.</text>
</comment>
<evidence type="ECO:0000256" key="7">
    <source>
        <dbReference type="RuleBase" id="RU000642"/>
    </source>
</evidence>
<proteinExistence type="inferred from homology"/>
<evidence type="ECO:0000256" key="1">
    <source>
        <dbReference type="ARBA" id="ARBA00005532"/>
    </source>
</evidence>
<evidence type="ECO:0000313" key="11">
    <source>
        <dbReference type="Proteomes" id="UP000824111"/>
    </source>
</evidence>
<dbReference type="InterPro" id="IPR014039">
    <property type="entry name" value="Transl_elong_EFTs/EF1B_dimer"/>
</dbReference>
<dbReference type="EMBL" id="DVND01000095">
    <property type="protein sequence ID" value="HIU48430.1"/>
    <property type="molecule type" value="Genomic_DNA"/>
</dbReference>
<evidence type="ECO:0000256" key="5">
    <source>
        <dbReference type="ARBA" id="ARBA00025453"/>
    </source>
</evidence>
<organism evidence="10 11">
    <name type="scientific">Candidatus Avimonoglobus intestinipullorum</name>
    <dbReference type="NCBI Taxonomy" id="2840699"/>
    <lineage>
        <taxon>Bacteria</taxon>
        <taxon>Bacillati</taxon>
        <taxon>Bacillota</taxon>
        <taxon>Clostridia</taxon>
        <taxon>Eubacteriales</taxon>
        <taxon>Candidatus Avimonoglobus</taxon>
    </lineage>
</organism>
<dbReference type="SUPFAM" id="SSF46934">
    <property type="entry name" value="UBA-like"/>
    <property type="match status" value="1"/>
</dbReference>
<evidence type="ECO:0000256" key="2">
    <source>
        <dbReference type="ARBA" id="ARBA00016956"/>
    </source>
</evidence>
<dbReference type="PROSITE" id="PS01127">
    <property type="entry name" value="EF_TS_2"/>
    <property type="match status" value="1"/>
</dbReference>
<evidence type="ECO:0000256" key="6">
    <source>
        <dbReference type="HAMAP-Rule" id="MF_00050"/>
    </source>
</evidence>
<feature type="region of interest" description="Involved in Mg(2+) ion dislocation from EF-Tu" evidence="6">
    <location>
        <begin position="81"/>
        <end position="84"/>
    </location>
</feature>
<keyword evidence="3 6" id="KW-0251">Elongation factor</keyword>
<evidence type="ECO:0000313" key="10">
    <source>
        <dbReference type="EMBL" id="HIU48430.1"/>
    </source>
</evidence>
<evidence type="ECO:0000256" key="4">
    <source>
        <dbReference type="ARBA" id="ARBA00022917"/>
    </source>
</evidence>
<dbReference type="PANTHER" id="PTHR11741">
    <property type="entry name" value="ELONGATION FACTOR TS"/>
    <property type="match status" value="1"/>
</dbReference>
<accession>A0A9D1LUL5</accession>
<dbReference type="InterPro" id="IPR018101">
    <property type="entry name" value="Transl_elong_Ts_CS"/>
</dbReference>
<dbReference type="HAMAP" id="MF_00050">
    <property type="entry name" value="EF_Ts"/>
    <property type="match status" value="1"/>
</dbReference>
<dbReference type="CDD" id="cd14275">
    <property type="entry name" value="UBA_EF-Ts"/>
    <property type="match status" value="1"/>
</dbReference>
<dbReference type="Gene3D" id="3.30.479.20">
    <property type="entry name" value="Elongation factor Ts, dimerisation domain"/>
    <property type="match status" value="2"/>
</dbReference>
<name>A0A9D1LUL5_9FIRM</name>
<keyword evidence="6" id="KW-0963">Cytoplasm</keyword>
<dbReference type="FunFam" id="1.10.286.20:FF:000001">
    <property type="entry name" value="Elongation factor Ts"/>
    <property type="match status" value="1"/>
</dbReference>